<evidence type="ECO:0000256" key="3">
    <source>
        <dbReference type="ARBA" id="ARBA00004868"/>
    </source>
</evidence>
<dbReference type="Gene3D" id="3.40.1190.20">
    <property type="match status" value="1"/>
</dbReference>
<dbReference type="AlphaFoldDB" id="A0A8J7CHT5"/>
<evidence type="ECO:0000256" key="4">
    <source>
        <dbReference type="ARBA" id="ARBA00022679"/>
    </source>
</evidence>
<dbReference type="NCBIfam" id="NF006830">
    <property type="entry name" value="PRK09355.1"/>
    <property type="match status" value="1"/>
</dbReference>
<comment type="similarity">
    <text evidence="11">Belongs to the Thz kinase family.</text>
</comment>
<dbReference type="Pfam" id="PF02110">
    <property type="entry name" value="HK"/>
    <property type="match status" value="1"/>
</dbReference>
<sequence length="269" mass="26658">MTALEETLATAPAEALSRMRAAVPLVQCITNYVAMTYAANVLLAAGASPAMVHAAEESGDFAAIAGALTVNIGTLSPDWVAGMEAAIAGAHGAGTPWVLDPVACFATRYRGQVTRDLAARRPAIIRGNASEILWLGGTSGSGKGADAGDEVAAATGAARRLAAETGAVVAVTGAEDFLTDGSRGLWIAGGSPVMPRVTATGCALTALAGGYAAIAEPFDAALAALMHFAVAGERAAATAAGPGSFVPAFLDALAAVAPGDMGLQRVRPA</sequence>
<dbReference type="SUPFAM" id="SSF53613">
    <property type="entry name" value="Ribokinase-like"/>
    <property type="match status" value="1"/>
</dbReference>
<keyword evidence="5 11" id="KW-0479">Metal-binding</keyword>
<keyword evidence="4 11" id="KW-0808">Transferase</keyword>
<reference evidence="12" key="1">
    <citation type="submission" date="2020-09" db="EMBL/GenBank/DDBJ databases">
        <title>A novel bacterium of genus Mangrovicoccus, isolated from South China Sea.</title>
        <authorList>
            <person name="Huang H."/>
            <person name="Mo K."/>
            <person name="Hu Y."/>
        </authorList>
    </citation>
    <scope>NUCLEOTIDE SEQUENCE</scope>
    <source>
        <strain evidence="12">HB182678</strain>
    </source>
</reference>
<dbReference type="InterPro" id="IPR029056">
    <property type="entry name" value="Ribokinase-like"/>
</dbReference>
<evidence type="ECO:0000256" key="6">
    <source>
        <dbReference type="ARBA" id="ARBA00022741"/>
    </source>
</evidence>
<evidence type="ECO:0000313" key="12">
    <source>
        <dbReference type="EMBL" id="MBE3638655.1"/>
    </source>
</evidence>
<evidence type="ECO:0000256" key="1">
    <source>
        <dbReference type="ARBA" id="ARBA00001771"/>
    </source>
</evidence>
<comment type="cofactor">
    <cofactor evidence="2 11">
        <name>Mg(2+)</name>
        <dbReference type="ChEBI" id="CHEBI:18420"/>
    </cofactor>
</comment>
<feature type="binding site" evidence="11">
    <location>
        <position position="199"/>
    </location>
    <ligand>
        <name>substrate</name>
    </ligand>
</feature>
<evidence type="ECO:0000256" key="9">
    <source>
        <dbReference type="ARBA" id="ARBA00022842"/>
    </source>
</evidence>
<dbReference type="CDD" id="cd01170">
    <property type="entry name" value="THZ_kinase"/>
    <property type="match status" value="1"/>
</dbReference>
<keyword evidence="7 11" id="KW-0418">Kinase</keyword>
<dbReference type="GO" id="GO:0009228">
    <property type="term" value="P:thiamine biosynthetic process"/>
    <property type="evidence" value="ECO:0007669"/>
    <property type="project" value="UniProtKB-KW"/>
</dbReference>
<comment type="caution">
    <text evidence="12">The sequence shown here is derived from an EMBL/GenBank/DDBJ whole genome shotgun (WGS) entry which is preliminary data.</text>
</comment>
<dbReference type="GO" id="GO:0004417">
    <property type="term" value="F:hydroxyethylthiazole kinase activity"/>
    <property type="evidence" value="ECO:0007669"/>
    <property type="project" value="UniProtKB-UniRule"/>
</dbReference>
<dbReference type="GO" id="GO:0005524">
    <property type="term" value="F:ATP binding"/>
    <property type="evidence" value="ECO:0007669"/>
    <property type="project" value="UniProtKB-UniRule"/>
</dbReference>
<keyword evidence="9 11" id="KW-0460">Magnesium</keyword>
<feature type="binding site" evidence="11">
    <location>
        <position position="126"/>
    </location>
    <ligand>
        <name>ATP</name>
        <dbReference type="ChEBI" id="CHEBI:30616"/>
    </ligand>
</feature>
<evidence type="ECO:0000256" key="5">
    <source>
        <dbReference type="ARBA" id="ARBA00022723"/>
    </source>
</evidence>
<dbReference type="GO" id="GO:0009229">
    <property type="term" value="P:thiamine diphosphate biosynthetic process"/>
    <property type="evidence" value="ECO:0007669"/>
    <property type="project" value="UniProtKB-UniRule"/>
</dbReference>
<dbReference type="PIRSF" id="PIRSF000513">
    <property type="entry name" value="Thz_kinase"/>
    <property type="match status" value="1"/>
</dbReference>
<comment type="pathway">
    <text evidence="3 11">Cofactor biosynthesis; thiamine diphosphate biosynthesis; 4-methyl-5-(2-phosphoethyl)-thiazole from 5-(2-hydroxyethyl)-4-methylthiazole: step 1/1.</text>
</comment>
<name>A0A8J7CHT5_9RHOB</name>
<organism evidence="12 13">
    <name type="scientific">Mangrovicoccus algicola</name>
    <dbReference type="NCBI Taxonomy" id="2771008"/>
    <lineage>
        <taxon>Bacteria</taxon>
        <taxon>Pseudomonadati</taxon>
        <taxon>Pseudomonadota</taxon>
        <taxon>Alphaproteobacteria</taxon>
        <taxon>Rhodobacterales</taxon>
        <taxon>Paracoccaceae</taxon>
        <taxon>Mangrovicoccus</taxon>
    </lineage>
</organism>
<protein>
    <recommendedName>
        <fullName evidence="11">Hydroxyethylthiazole kinase</fullName>
        <ecNumber evidence="11">2.7.1.50</ecNumber>
    </recommendedName>
    <alternativeName>
        <fullName evidence="11">4-methyl-5-beta-hydroxyethylthiazole kinase</fullName>
        <shortName evidence="11">TH kinase</shortName>
        <shortName evidence="11">Thz kinase</shortName>
    </alternativeName>
</protein>
<keyword evidence="10 11" id="KW-0784">Thiamine biosynthesis</keyword>
<comment type="function">
    <text evidence="11">Catalyzes the phosphorylation of the hydroxyl group of 4-methyl-5-beta-hydroxyethylthiazole (THZ).</text>
</comment>
<proteinExistence type="inferred from homology"/>
<dbReference type="GO" id="GO:0000287">
    <property type="term" value="F:magnesium ion binding"/>
    <property type="evidence" value="ECO:0007669"/>
    <property type="project" value="UniProtKB-UniRule"/>
</dbReference>
<comment type="catalytic activity">
    <reaction evidence="1 11">
        <text>5-(2-hydroxyethyl)-4-methylthiazole + ATP = 4-methyl-5-(2-phosphooxyethyl)-thiazole + ADP + H(+)</text>
        <dbReference type="Rhea" id="RHEA:24212"/>
        <dbReference type="ChEBI" id="CHEBI:15378"/>
        <dbReference type="ChEBI" id="CHEBI:17957"/>
        <dbReference type="ChEBI" id="CHEBI:30616"/>
        <dbReference type="ChEBI" id="CHEBI:58296"/>
        <dbReference type="ChEBI" id="CHEBI:456216"/>
        <dbReference type="EC" id="2.7.1.50"/>
    </reaction>
</comment>
<dbReference type="Proteomes" id="UP000609121">
    <property type="component" value="Unassembled WGS sequence"/>
</dbReference>
<keyword evidence="13" id="KW-1185">Reference proteome</keyword>
<dbReference type="EMBL" id="JACVXA010000029">
    <property type="protein sequence ID" value="MBE3638655.1"/>
    <property type="molecule type" value="Genomic_DNA"/>
</dbReference>
<evidence type="ECO:0000313" key="13">
    <source>
        <dbReference type="Proteomes" id="UP000609121"/>
    </source>
</evidence>
<evidence type="ECO:0000256" key="7">
    <source>
        <dbReference type="ARBA" id="ARBA00022777"/>
    </source>
</evidence>
<dbReference type="InterPro" id="IPR000417">
    <property type="entry name" value="Hyethyz_kinase"/>
</dbReference>
<dbReference type="HAMAP" id="MF_00228">
    <property type="entry name" value="Thz_kinase"/>
    <property type="match status" value="1"/>
</dbReference>
<keyword evidence="6 11" id="KW-0547">Nucleotide-binding</keyword>
<dbReference type="RefSeq" id="WP_193182495.1">
    <property type="nucleotide sequence ID" value="NZ_JACVXA010000029.1"/>
</dbReference>
<evidence type="ECO:0000256" key="2">
    <source>
        <dbReference type="ARBA" id="ARBA00001946"/>
    </source>
</evidence>
<keyword evidence="8 11" id="KW-0067">ATP-binding</keyword>
<evidence type="ECO:0000256" key="10">
    <source>
        <dbReference type="ARBA" id="ARBA00022977"/>
    </source>
</evidence>
<feature type="binding site" evidence="11">
    <location>
        <position position="172"/>
    </location>
    <ligand>
        <name>ATP</name>
        <dbReference type="ChEBI" id="CHEBI:30616"/>
    </ligand>
</feature>
<gene>
    <name evidence="11 12" type="primary">thiM</name>
    <name evidence="12" type="ORF">ICN82_10610</name>
</gene>
<dbReference type="EC" id="2.7.1.50" evidence="11"/>
<evidence type="ECO:0000256" key="11">
    <source>
        <dbReference type="HAMAP-Rule" id="MF_00228"/>
    </source>
</evidence>
<dbReference type="UniPathway" id="UPA00060">
    <property type="reaction ID" value="UER00139"/>
</dbReference>
<feature type="binding site" evidence="11">
    <location>
        <position position="51"/>
    </location>
    <ligand>
        <name>substrate</name>
    </ligand>
</feature>
<evidence type="ECO:0000256" key="8">
    <source>
        <dbReference type="ARBA" id="ARBA00022840"/>
    </source>
</evidence>
<accession>A0A8J7CHT5</accession>
<dbReference type="PRINTS" id="PR01099">
    <property type="entry name" value="HYETHTZKNASE"/>
</dbReference>